<sequence length="186" mass="20212">MSNYKLSVPKPCHESWDAMTPDAKGRYCGLCEKTVVDFTGMPGTEISSYLLANAGKKVCGRFNTEQLDPKPFIPQIPRSVLFSQTSFRKMFLLALLVTMGTTLFSCRRTIGEPAIVDDTEQQVETINQPDTPSTKKITVAKGASSTKKSAKDTILFQLSKGTIVGEVAPPPPEPTQLTGDTIVAPK</sequence>
<dbReference type="OrthoDB" id="1095452at2"/>
<evidence type="ECO:0000256" key="1">
    <source>
        <dbReference type="SAM" id="MobiDB-lite"/>
    </source>
</evidence>
<dbReference type="RefSeq" id="WP_143374727.1">
    <property type="nucleotide sequence ID" value="NZ_VJVZ01000013.1"/>
</dbReference>
<dbReference type="Proteomes" id="UP000320643">
    <property type="component" value="Unassembled WGS sequence"/>
</dbReference>
<dbReference type="EMBL" id="VJVZ01000013">
    <property type="protein sequence ID" value="TRW22310.1"/>
    <property type="molecule type" value="Genomic_DNA"/>
</dbReference>
<keyword evidence="3" id="KW-1185">Reference proteome</keyword>
<organism evidence="2 3">
    <name type="scientific">Flavobacterium zepuense</name>
    <dbReference type="NCBI Taxonomy" id="2593302"/>
    <lineage>
        <taxon>Bacteria</taxon>
        <taxon>Pseudomonadati</taxon>
        <taxon>Bacteroidota</taxon>
        <taxon>Flavobacteriia</taxon>
        <taxon>Flavobacteriales</taxon>
        <taxon>Flavobacteriaceae</taxon>
        <taxon>Flavobacterium</taxon>
    </lineage>
</organism>
<comment type="caution">
    <text evidence="2">The sequence shown here is derived from an EMBL/GenBank/DDBJ whole genome shotgun (WGS) entry which is preliminary data.</text>
</comment>
<reference evidence="2 3" key="1">
    <citation type="submission" date="2019-07" db="EMBL/GenBank/DDBJ databases">
        <title>Flavobacterium sp. nov., isolated from glacier ice.</title>
        <authorList>
            <person name="Liu Q."/>
            <person name="Xin Y.-H."/>
        </authorList>
    </citation>
    <scope>NUCLEOTIDE SEQUENCE [LARGE SCALE GENOMIC DNA]</scope>
    <source>
        <strain evidence="2 3">ZT4R6</strain>
    </source>
</reference>
<name>A0A552UVW7_9FLAO</name>
<evidence type="ECO:0000313" key="3">
    <source>
        <dbReference type="Proteomes" id="UP000320643"/>
    </source>
</evidence>
<feature type="region of interest" description="Disordered" evidence="1">
    <location>
        <begin position="164"/>
        <end position="186"/>
    </location>
</feature>
<dbReference type="AlphaFoldDB" id="A0A552UVW7"/>
<proteinExistence type="predicted"/>
<protein>
    <submittedName>
        <fullName evidence="2">Uncharacterized protein</fullName>
    </submittedName>
</protein>
<gene>
    <name evidence="2" type="ORF">FMM05_17545</name>
</gene>
<evidence type="ECO:0000313" key="2">
    <source>
        <dbReference type="EMBL" id="TRW22310.1"/>
    </source>
</evidence>
<accession>A0A552UVW7</accession>